<evidence type="ECO:0000313" key="2">
    <source>
        <dbReference type="EMBL" id="CAB9504422.1"/>
    </source>
</evidence>
<evidence type="ECO:0000256" key="1">
    <source>
        <dbReference type="SAM" id="MobiDB-lite"/>
    </source>
</evidence>
<gene>
    <name evidence="2" type="ORF">SEMRO_196_G083620.1</name>
</gene>
<organism evidence="2 3">
    <name type="scientific">Seminavis robusta</name>
    <dbReference type="NCBI Taxonomy" id="568900"/>
    <lineage>
        <taxon>Eukaryota</taxon>
        <taxon>Sar</taxon>
        <taxon>Stramenopiles</taxon>
        <taxon>Ochrophyta</taxon>
        <taxon>Bacillariophyta</taxon>
        <taxon>Bacillariophyceae</taxon>
        <taxon>Bacillariophycidae</taxon>
        <taxon>Naviculales</taxon>
        <taxon>Naviculaceae</taxon>
        <taxon>Seminavis</taxon>
    </lineage>
</organism>
<feature type="compositionally biased region" description="Polar residues" evidence="1">
    <location>
        <begin position="260"/>
        <end position="281"/>
    </location>
</feature>
<name>A0A9N8DJS0_9STRA</name>
<dbReference type="AlphaFoldDB" id="A0A9N8DJS0"/>
<evidence type="ECO:0000313" key="3">
    <source>
        <dbReference type="Proteomes" id="UP001153069"/>
    </source>
</evidence>
<comment type="caution">
    <text evidence="2">The sequence shown here is derived from an EMBL/GenBank/DDBJ whole genome shotgun (WGS) entry which is preliminary data.</text>
</comment>
<feature type="compositionally biased region" description="Low complexity" evidence="1">
    <location>
        <begin position="19"/>
        <end position="29"/>
    </location>
</feature>
<protein>
    <submittedName>
        <fullName evidence="2">Uncharacterized protein</fullName>
    </submittedName>
</protein>
<feature type="region of interest" description="Disordered" evidence="1">
    <location>
        <begin position="16"/>
        <end position="39"/>
    </location>
</feature>
<keyword evidence="3" id="KW-1185">Reference proteome</keyword>
<sequence length="332" mass="36964">MMSAFEKYHRSYYNYNSYQPAQPAPQSEAPPKRKMEEDTEEVASFLLSLKHRSVTPEPSATASVEPYYQHYSPQPVASFAPLEQPAQKAVDKTPPALMMEDAIAMGGDIPVEGLLGDSKLVLTKDRDLVPDALFVAMAQMRPCKLTQADRVGCYKSREVGFVGMCCIHCSGQPGFGRYYPNSVRSLAQTTTSQTILKHVGNKCRFCPPHIRQAVNELQRQQAAREGMSTGRPRYGSRKIFFQRVWARLHGGPMMEEDDASSNQTPSDLESEIQSRQSSPATSDDESSLQHLPKSVKRKFGALPTQKNLKRSLAAAADEDENSASKRPRFLTN</sequence>
<dbReference type="EMBL" id="CAICTM010000195">
    <property type="protein sequence ID" value="CAB9504422.1"/>
    <property type="molecule type" value="Genomic_DNA"/>
</dbReference>
<dbReference type="OrthoDB" id="48156at2759"/>
<proteinExistence type="predicted"/>
<dbReference type="Proteomes" id="UP001153069">
    <property type="component" value="Unassembled WGS sequence"/>
</dbReference>
<accession>A0A9N8DJS0</accession>
<reference evidence="2" key="1">
    <citation type="submission" date="2020-06" db="EMBL/GenBank/DDBJ databases">
        <authorList>
            <consortium name="Plant Systems Biology data submission"/>
        </authorList>
    </citation>
    <scope>NUCLEOTIDE SEQUENCE</scope>
    <source>
        <strain evidence="2">D6</strain>
    </source>
</reference>
<feature type="region of interest" description="Disordered" evidence="1">
    <location>
        <begin position="252"/>
        <end position="332"/>
    </location>
</feature>